<dbReference type="OrthoDB" id="5575144at2759"/>
<dbReference type="CDD" id="cd00067">
    <property type="entry name" value="GAL4"/>
    <property type="match status" value="1"/>
</dbReference>
<dbReference type="InterPro" id="IPR050335">
    <property type="entry name" value="ERT1_acuK_gluconeogen_tf"/>
</dbReference>
<evidence type="ECO:0000256" key="1">
    <source>
        <dbReference type="ARBA" id="ARBA00022723"/>
    </source>
</evidence>
<dbReference type="InterPro" id="IPR001138">
    <property type="entry name" value="Zn2Cys6_DnaBD"/>
</dbReference>
<evidence type="ECO:0000259" key="3">
    <source>
        <dbReference type="PROSITE" id="PS50048"/>
    </source>
</evidence>
<comment type="caution">
    <text evidence="4">The sequence shown here is derived from an EMBL/GenBank/DDBJ whole genome shotgun (WGS) entry which is preliminary data.</text>
</comment>
<accession>A0A9P6YGZ0</accession>
<dbReference type="PROSITE" id="PS50048">
    <property type="entry name" value="ZN2_CY6_FUNGAL_2"/>
    <property type="match status" value="1"/>
</dbReference>
<reference evidence="4" key="1">
    <citation type="journal article" date="2020" name="Microb. Genom.">
        <title>Genetic diversity of clinical and environmental Mucorales isolates obtained from an investigation of mucormycosis cases among solid organ transplant recipients.</title>
        <authorList>
            <person name="Nguyen M.H."/>
            <person name="Kaul D."/>
            <person name="Muto C."/>
            <person name="Cheng S.J."/>
            <person name="Richter R.A."/>
            <person name="Bruno V.M."/>
            <person name="Liu G."/>
            <person name="Beyhan S."/>
            <person name="Sundermann A.J."/>
            <person name="Mounaud S."/>
            <person name="Pasculle A.W."/>
            <person name="Nierman W.C."/>
            <person name="Driscoll E."/>
            <person name="Cumbie R."/>
            <person name="Clancy C.J."/>
            <person name="Dupont C.L."/>
        </authorList>
    </citation>
    <scope>NUCLEOTIDE SEQUENCE</scope>
    <source>
        <strain evidence="4">GL16</strain>
    </source>
</reference>
<evidence type="ECO:0000256" key="2">
    <source>
        <dbReference type="ARBA" id="ARBA00023242"/>
    </source>
</evidence>
<dbReference type="AlphaFoldDB" id="A0A9P6YGZ0"/>
<dbReference type="Gene3D" id="4.10.240.10">
    <property type="entry name" value="Zn(2)-C6 fungal-type DNA-binding domain"/>
    <property type="match status" value="1"/>
</dbReference>
<dbReference type="EMBL" id="JAANIT010000393">
    <property type="protein sequence ID" value="KAG1548174.1"/>
    <property type="molecule type" value="Genomic_DNA"/>
</dbReference>
<keyword evidence="1" id="KW-0479">Metal-binding</keyword>
<organism evidence="4 5">
    <name type="scientific">Rhizopus oryzae</name>
    <name type="common">Mucormycosis agent</name>
    <name type="synonym">Rhizopus arrhizus var. delemar</name>
    <dbReference type="NCBI Taxonomy" id="64495"/>
    <lineage>
        <taxon>Eukaryota</taxon>
        <taxon>Fungi</taxon>
        <taxon>Fungi incertae sedis</taxon>
        <taxon>Mucoromycota</taxon>
        <taxon>Mucoromycotina</taxon>
        <taxon>Mucoromycetes</taxon>
        <taxon>Mucorales</taxon>
        <taxon>Mucorineae</taxon>
        <taxon>Rhizopodaceae</taxon>
        <taxon>Rhizopus</taxon>
    </lineage>
</organism>
<evidence type="ECO:0000313" key="4">
    <source>
        <dbReference type="EMBL" id="KAG1548174.1"/>
    </source>
</evidence>
<dbReference type="GO" id="GO:0000981">
    <property type="term" value="F:DNA-binding transcription factor activity, RNA polymerase II-specific"/>
    <property type="evidence" value="ECO:0007669"/>
    <property type="project" value="InterPro"/>
</dbReference>
<dbReference type="PANTHER" id="PTHR47659:SF7">
    <property type="entry name" value="FUNGAL TRANSCRIPTIONAL REGULATORY PROTEIN, N-TERMINAL DOMAIN-CONTAINING PROTEIN"/>
    <property type="match status" value="1"/>
</dbReference>
<dbReference type="PANTHER" id="PTHR47659">
    <property type="entry name" value="ZN(II)2CYS6 TRANSCRIPTION FACTOR (EUROFUNG)-RELATED"/>
    <property type="match status" value="1"/>
</dbReference>
<name>A0A9P6YGZ0_RHIOR</name>
<dbReference type="GO" id="GO:0008270">
    <property type="term" value="F:zinc ion binding"/>
    <property type="evidence" value="ECO:0007669"/>
    <property type="project" value="InterPro"/>
</dbReference>
<dbReference type="SUPFAM" id="SSF57701">
    <property type="entry name" value="Zn2/Cys6 DNA-binding domain"/>
    <property type="match status" value="1"/>
</dbReference>
<sequence>MSMQYNDIITTTFKNQQQKPIEKPIEKPKRKQVKNACVNCQKACKKCDDGRPCNRCIKLGLTATCRDSDRKERKKGVKRGPYKKRQVYNKDQPVYPKLTEELMVPSQLQFPDLMGYTQPISPANSFTSSSSDETLHFAYGYTDSYYPTIGEDNSWETTQLEKLLSMPIEQHYELNLLDGPSYWYPVHSSASPIQQPSFIDYNIPLQFNQWS</sequence>
<keyword evidence="2" id="KW-0539">Nucleus</keyword>
<proteinExistence type="predicted"/>
<dbReference type="Proteomes" id="UP000717996">
    <property type="component" value="Unassembled WGS sequence"/>
</dbReference>
<gene>
    <name evidence="4" type="ORF">G6F51_003818</name>
</gene>
<evidence type="ECO:0000313" key="5">
    <source>
        <dbReference type="Proteomes" id="UP000717996"/>
    </source>
</evidence>
<protein>
    <recommendedName>
        <fullName evidence="3">Zn(2)-C6 fungal-type domain-containing protein</fullName>
    </recommendedName>
</protein>
<dbReference type="SMART" id="SM00066">
    <property type="entry name" value="GAL4"/>
    <property type="match status" value="1"/>
</dbReference>
<feature type="domain" description="Zn(2)-C6 fungal-type" evidence="3">
    <location>
        <begin position="36"/>
        <end position="67"/>
    </location>
</feature>
<dbReference type="InterPro" id="IPR036864">
    <property type="entry name" value="Zn2-C6_fun-type_DNA-bd_sf"/>
</dbReference>